<keyword evidence="2" id="KW-1185">Reference proteome</keyword>
<evidence type="ECO:0000313" key="1">
    <source>
        <dbReference type="EMBL" id="KAG9063312.1"/>
    </source>
</evidence>
<dbReference type="AlphaFoldDB" id="A0A9P8BRV7"/>
<gene>
    <name evidence="1" type="ORF">KI688_004194</name>
</gene>
<comment type="caution">
    <text evidence="1">The sequence shown here is derived from an EMBL/GenBank/DDBJ whole genome shotgun (WGS) entry which is preliminary data.</text>
</comment>
<protein>
    <submittedName>
        <fullName evidence="1">Uncharacterized protein</fullName>
    </submittedName>
</protein>
<organism evidence="1 2">
    <name type="scientific">Linnemannia hyalina</name>
    <dbReference type="NCBI Taxonomy" id="64524"/>
    <lineage>
        <taxon>Eukaryota</taxon>
        <taxon>Fungi</taxon>
        <taxon>Fungi incertae sedis</taxon>
        <taxon>Mucoromycota</taxon>
        <taxon>Mortierellomycotina</taxon>
        <taxon>Mortierellomycetes</taxon>
        <taxon>Mortierellales</taxon>
        <taxon>Mortierellaceae</taxon>
        <taxon>Linnemannia</taxon>
    </lineage>
</organism>
<dbReference type="Proteomes" id="UP000707451">
    <property type="component" value="Unassembled WGS sequence"/>
</dbReference>
<reference evidence="1" key="1">
    <citation type="submission" date="2021-06" db="EMBL/GenBank/DDBJ databases">
        <title>Genome Sequence of Mortierella hyaline Strain SCG-10, a Cold-Adapted, Nitrate-Reducing Fungus Isolated from Soil in Minnesota, USA.</title>
        <authorList>
            <person name="Aldossari N."/>
        </authorList>
    </citation>
    <scope>NUCLEOTIDE SEQUENCE</scope>
    <source>
        <strain evidence="1">SCG-10</strain>
    </source>
</reference>
<proteinExistence type="predicted"/>
<evidence type="ECO:0000313" key="2">
    <source>
        <dbReference type="Proteomes" id="UP000707451"/>
    </source>
</evidence>
<accession>A0A9P8BRV7</accession>
<name>A0A9P8BRV7_9FUNG</name>
<sequence>MTSKLKKQHLQDLPRNPFWSRLYPLELLLPHPCVSEFWNHAAIRDRSSNTKASSAIRMTSGYHLNTLKEIRRTNCGHILGVVIQEVLLTGAAFEHFVISGSRVSS</sequence>
<dbReference type="EMBL" id="JAHRHY010000016">
    <property type="protein sequence ID" value="KAG9063312.1"/>
    <property type="molecule type" value="Genomic_DNA"/>
</dbReference>